<feature type="transmembrane region" description="Helical" evidence="3">
    <location>
        <begin position="73"/>
        <end position="92"/>
    </location>
</feature>
<evidence type="ECO:0000256" key="3">
    <source>
        <dbReference type="SAM" id="Phobius"/>
    </source>
</evidence>
<evidence type="ECO:0000256" key="1">
    <source>
        <dbReference type="ARBA" id="ARBA00022679"/>
    </source>
</evidence>
<dbReference type="GO" id="GO:0016780">
    <property type="term" value="F:phosphotransferase activity, for other substituted phosphate groups"/>
    <property type="evidence" value="ECO:0007669"/>
    <property type="project" value="InterPro"/>
</dbReference>
<dbReference type="EMBL" id="SZWF01000021">
    <property type="protein sequence ID" value="KAA9393378.1"/>
    <property type="molecule type" value="Genomic_DNA"/>
</dbReference>
<evidence type="ECO:0000313" key="5">
    <source>
        <dbReference type="Proteomes" id="UP000325957"/>
    </source>
</evidence>
<gene>
    <name evidence="4" type="ORF">FCK90_12480</name>
</gene>
<dbReference type="Gene3D" id="1.20.120.1760">
    <property type="match status" value="1"/>
</dbReference>
<dbReference type="Pfam" id="PF01066">
    <property type="entry name" value="CDP-OH_P_transf"/>
    <property type="match status" value="1"/>
</dbReference>
<dbReference type="Proteomes" id="UP000325957">
    <property type="component" value="Unassembled WGS sequence"/>
</dbReference>
<dbReference type="InterPro" id="IPR048254">
    <property type="entry name" value="CDP_ALCOHOL_P_TRANSF_CS"/>
</dbReference>
<proteinExistence type="inferred from homology"/>
<keyword evidence="5" id="KW-1185">Reference proteome</keyword>
<feature type="transmembrane region" description="Helical" evidence="3">
    <location>
        <begin position="46"/>
        <end position="66"/>
    </location>
</feature>
<organism evidence="4 5">
    <name type="scientific">Kocuria coralli</name>
    <dbReference type="NCBI Taxonomy" id="1461025"/>
    <lineage>
        <taxon>Bacteria</taxon>
        <taxon>Bacillati</taxon>
        <taxon>Actinomycetota</taxon>
        <taxon>Actinomycetes</taxon>
        <taxon>Micrococcales</taxon>
        <taxon>Micrococcaceae</taxon>
        <taxon>Kocuria</taxon>
    </lineage>
</organism>
<feature type="transmembrane region" description="Helical" evidence="3">
    <location>
        <begin position="112"/>
        <end position="138"/>
    </location>
</feature>
<dbReference type="OrthoDB" id="9796672at2"/>
<accession>A0A5J5KVF6</accession>
<dbReference type="GO" id="GO:0008654">
    <property type="term" value="P:phospholipid biosynthetic process"/>
    <property type="evidence" value="ECO:0007669"/>
    <property type="project" value="InterPro"/>
</dbReference>
<keyword evidence="3" id="KW-1133">Transmembrane helix</keyword>
<dbReference type="PROSITE" id="PS00379">
    <property type="entry name" value="CDP_ALCOHOL_P_TRANSF"/>
    <property type="match status" value="1"/>
</dbReference>
<name>A0A5J5KVF6_9MICC</name>
<dbReference type="InterPro" id="IPR043130">
    <property type="entry name" value="CDP-OH_PTrfase_TM_dom"/>
</dbReference>
<dbReference type="InterPro" id="IPR000462">
    <property type="entry name" value="CDP-OH_P_trans"/>
</dbReference>
<comment type="similarity">
    <text evidence="2">Belongs to the CDP-alcohol phosphatidyltransferase class-I family.</text>
</comment>
<reference evidence="4 5" key="1">
    <citation type="submission" date="2019-05" db="EMBL/GenBank/DDBJ databases">
        <title>Kocuria coralli sp. nov., a novel actinobacterium isolated from coral reef seawater.</title>
        <authorList>
            <person name="Li J."/>
        </authorList>
    </citation>
    <scope>NUCLEOTIDE SEQUENCE [LARGE SCALE GENOMIC DNA]</scope>
    <source>
        <strain evidence="4 5">SCSIO 13007</strain>
    </source>
</reference>
<evidence type="ECO:0000256" key="2">
    <source>
        <dbReference type="RuleBase" id="RU003750"/>
    </source>
</evidence>
<comment type="caution">
    <text evidence="4">The sequence shown here is derived from an EMBL/GenBank/DDBJ whole genome shotgun (WGS) entry which is preliminary data.</text>
</comment>
<keyword evidence="3" id="KW-0812">Transmembrane</keyword>
<keyword evidence="3" id="KW-0472">Membrane</keyword>
<dbReference type="GO" id="GO:0016020">
    <property type="term" value="C:membrane"/>
    <property type="evidence" value="ECO:0007669"/>
    <property type="project" value="InterPro"/>
</dbReference>
<protein>
    <submittedName>
        <fullName evidence="4">CDP-alcohol phosphatidyltransferase family protein</fullName>
    </submittedName>
</protein>
<sequence>MVLVLRVPGVPAAGAVLTSAPLPAAACWWRARQYGQPITAADRVTLVRFVSSGVLAGAVVLVFTGVLPDRTPLVAAIALMALLSDAVDGWLARRTGTASAVGARLDMEADAVLYAVLCLHTAPIIGWWVILLGAMRYLFGLASWLRPRLRQDLPPSRIRRPIAALEGIALLVAIVPGVPVWLATAGTAAALSLVLFSFGKDIVALERSGDSSRPPGRKRG</sequence>
<evidence type="ECO:0000313" key="4">
    <source>
        <dbReference type="EMBL" id="KAA9393378.1"/>
    </source>
</evidence>
<keyword evidence="1 2" id="KW-0808">Transferase</keyword>
<dbReference type="AlphaFoldDB" id="A0A5J5KVF6"/>